<evidence type="ECO:0000313" key="2">
    <source>
        <dbReference type="Proteomes" id="UP000629468"/>
    </source>
</evidence>
<dbReference type="CDD" id="cd23428">
    <property type="entry name" value="beta-trefoil_Ricin_SPI"/>
    <property type="match status" value="1"/>
</dbReference>
<dbReference type="GO" id="GO:0004867">
    <property type="term" value="F:serine-type endopeptidase inhibitor activity"/>
    <property type="evidence" value="ECO:0007669"/>
    <property type="project" value="InterPro"/>
</dbReference>
<dbReference type="Pfam" id="PF16850">
    <property type="entry name" value="Inhibitor_I66"/>
    <property type="match status" value="1"/>
</dbReference>
<dbReference type="EMBL" id="JABXXO010000005">
    <property type="protein sequence ID" value="KAF7777735.1"/>
    <property type="molecule type" value="Genomic_DNA"/>
</dbReference>
<proteinExistence type="predicted"/>
<dbReference type="Proteomes" id="UP000629468">
    <property type="component" value="Unassembled WGS sequence"/>
</dbReference>
<accession>A0A8H7F5M6</accession>
<comment type="caution">
    <text evidence="1">The sequence shown here is derived from an EMBL/GenBank/DDBJ whole genome shotgun (WGS) entry which is preliminary data.</text>
</comment>
<dbReference type="Gene3D" id="2.80.10.50">
    <property type="match status" value="1"/>
</dbReference>
<protein>
    <submittedName>
        <fullName evidence="1">Uncharacterized protein</fullName>
    </submittedName>
</protein>
<name>A0A8H7F5M6_AGABI</name>
<gene>
    <name evidence="1" type="ORF">Agabi119p4_3807</name>
</gene>
<sequence>MSDVLQVVESVIHEQEPPLSTGLYTVRTVPSLQIVGRNIVEEDSNNPKVINGQPLGVPVNDNTTFLFRRVGGDTFFISCGRDGGRVVEMEGKVVAVFSDVPEDPFEYFVNPRWIIQRQPQHGDDIYTIESENGYWGWVMPTENPQYTPVRVRQLAATATMPPRYPPNQLWVIERVG</sequence>
<dbReference type="AlphaFoldDB" id="A0A8H7F5M6"/>
<reference evidence="1 2" key="1">
    <citation type="journal article" name="Sci. Rep.">
        <title>Telomere-to-telomere assembled and centromere annotated genomes of the two main subspecies of the button mushroom Agaricus bisporus reveal especially polymorphic chromosome ends.</title>
        <authorList>
            <person name="Sonnenberg A.S.M."/>
            <person name="Sedaghat-Telgerd N."/>
            <person name="Lavrijssen B."/>
            <person name="Ohm R.A."/>
            <person name="Hendrickx P.M."/>
            <person name="Scholtmeijer K."/>
            <person name="Baars J.J.P."/>
            <person name="van Peer A."/>
        </authorList>
    </citation>
    <scope>NUCLEOTIDE SEQUENCE [LARGE SCALE GENOMIC DNA]</scope>
    <source>
        <strain evidence="1 2">H119_p4</strain>
    </source>
</reference>
<evidence type="ECO:0000313" key="1">
    <source>
        <dbReference type="EMBL" id="KAF7777735.1"/>
    </source>
</evidence>
<dbReference type="InterPro" id="IPR031755">
    <property type="entry name" value="Inhibitor_I66"/>
</dbReference>
<organism evidence="1 2">
    <name type="scientific">Agaricus bisporus var. burnettii</name>
    <dbReference type="NCBI Taxonomy" id="192524"/>
    <lineage>
        <taxon>Eukaryota</taxon>
        <taxon>Fungi</taxon>
        <taxon>Dikarya</taxon>
        <taxon>Basidiomycota</taxon>
        <taxon>Agaricomycotina</taxon>
        <taxon>Agaricomycetes</taxon>
        <taxon>Agaricomycetidae</taxon>
        <taxon>Agaricales</taxon>
        <taxon>Agaricineae</taxon>
        <taxon>Agaricaceae</taxon>
        <taxon>Agaricus</taxon>
    </lineage>
</organism>